<dbReference type="RefSeq" id="WP_115170339.1">
    <property type="nucleotide sequence ID" value="NZ_UGYW01000002.1"/>
</dbReference>
<reference evidence="9 10" key="1">
    <citation type="submission" date="2018-06" db="EMBL/GenBank/DDBJ databases">
        <authorList>
            <consortium name="Pathogen Informatics"/>
            <person name="Doyle S."/>
        </authorList>
    </citation>
    <scope>NUCLEOTIDE SEQUENCE [LARGE SCALE GENOMIC DNA]</scope>
    <source>
        <strain evidence="9 10">NCTC11388</strain>
    </source>
</reference>
<dbReference type="PANTHER" id="PTHR30558">
    <property type="entry name" value="EXBD MEMBRANE COMPONENT OF PMF-DRIVEN MACROMOLECULE IMPORT SYSTEM"/>
    <property type="match status" value="1"/>
</dbReference>
<dbReference type="Proteomes" id="UP000254893">
    <property type="component" value="Unassembled WGS sequence"/>
</dbReference>
<evidence type="ECO:0000256" key="5">
    <source>
        <dbReference type="ARBA" id="ARBA00022989"/>
    </source>
</evidence>
<organism evidence="9 10">
    <name type="scientific">Sphingobacterium spiritivorum</name>
    <name type="common">Flavobacterium spiritivorum</name>
    <dbReference type="NCBI Taxonomy" id="258"/>
    <lineage>
        <taxon>Bacteria</taxon>
        <taxon>Pseudomonadati</taxon>
        <taxon>Bacteroidota</taxon>
        <taxon>Sphingobacteriia</taxon>
        <taxon>Sphingobacteriales</taxon>
        <taxon>Sphingobacteriaceae</taxon>
        <taxon>Sphingobacterium</taxon>
    </lineage>
</organism>
<comment type="similarity">
    <text evidence="2 7">Belongs to the ExbD/TolR family.</text>
</comment>
<dbReference type="GO" id="GO:0015031">
    <property type="term" value="P:protein transport"/>
    <property type="evidence" value="ECO:0007669"/>
    <property type="project" value="UniProtKB-KW"/>
</dbReference>
<name>A0A380C8M6_SPHSI</name>
<dbReference type="AlphaFoldDB" id="A0A380C8M6"/>
<keyword evidence="6 8" id="KW-0472">Membrane</keyword>
<evidence type="ECO:0000256" key="3">
    <source>
        <dbReference type="ARBA" id="ARBA00022475"/>
    </source>
</evidence>
<keyword evidence="3" id="KW-1003">Cell membrane</keyword>
<dbReference type="Pfam" id="PF02472">
    <property type="entry name" value="ExbD"/>
    <property type="match status" value="1"/>
</dbReference>
<evidence type="ECO:0000313" key="10">
    <source>
        <dbReference type="Proteomes" id="UP000254893"/>
    </source>
</evidence>
<protein>
    <submittedName>
        <fullName evidence="9">Biopolymer transport protein ExbD/TolR</fullName>
    </submittedName>
</protein>
<dbReference type="InterPro" id="IPR003400">
    <property type="entry name" value="ExbD"/>
</dbReference>
<comment type="subcellular location">
    <subcellularLocation>
        <location evidence="1">Cell membrane</location>
        <topology evidence="1">Single-pass membrane protein</topology>
    </subcellularLocation>
    <subcellularLocation>
        <location evidence="7">Cell membrane</location>
        <topology evidence="7">Single-pass type II membrane protein</topology>
    </subcellularLocation>
</comment>
<evidence type="ECO:0000256" key="6">
    <source>
        <dbReference type="ARBA" id="ARBA00023136"/>
    </source>
</evidence>
<dbReference type="GO" id="GO:0022857">
    <property type="term" value="F:transmembrane transporter activity"/>
    <property type="evidence" value="ECO:0007669"/>
    <property type="project" value="InterPro"/>
</dbReference>
<sequence length="174" mass="19668">MAELSLKQQNSGKKERRSIRARAMPKVDLTAMVDLAFLLITFFMLTTSLNTPNNLAVAMPDKGPITEPVLINEDRTINLLLGDNNEITYYKGADQYPKSRPVKVSYGKLGLRELLIKLKTEIFHNTGGQDMIVLIKPGNESVTKNLVDVLDEIQIADVRRFMITKMSEKEKEML</sequence>
<evidence type="ECO:0000256" key="8">
    <source>
        <dbReference type="SAM" id="Phobius"/>
    </source>
</evidence>
<keyword evidence="7" id="KW-0653">Protein transport</keyword>
<feature type="transmembrane region" description="Helical" evidence="8">
    <location>
        <begin position="27"/>
        <end position="45"/>
    </location>
</feature>
<dbReference type="GO" id="GO:0005886">
    <property type="term" value="C:plasma membrane"/>
    <property type="evidence" value="ECO:0007669"/>
    <property type="project" value="UniProtKB-SubCell"/>
</dbReference>
<keyword evidence="4 7" id="KW-0812">Transmembrane</keyword>
<accession>A0A380C8M6</accession>
<evidence type="ECO:0000256" key="7">
    <source>
        <dbReference type="RuleBase" id="RU003879"/>
    </source>
</evidence>
<gene>
    <name evidence="9" type="ORF">NCTC11388_02478</name>
</gene>
<dbReference type="PANTHER" id="PTHR30558:SF3">
    <property type="entry name" value="BIOPOLYMER TRANSPORT PROTEIN EXBD-RELATED"/>
    <property type="match status" value="1"/>
</dbReference>
<evidence type="ECO:0000256" key="4">
    <source>
        <dbReference type="ARBA" id="ARBA00022692"/>
    </source>
</evidence>
<evidence type="ECO:0000256" key="2">
    <source>
        <dbReference type="ARBA" id="ARBA00005811"/>
    </source>
</evidence>
<dbReference type="EMBL" id="UGYW01000002">
    <property type="protein sequence ID" value="SUJ15429.1"/>
    <property type="molecule type" value="Genomic_DNA"/>
</dbReference>
<proteinExistence type="inferred from homology"/>
<evidence type="ECO:0000313" key="9">
    <source>
        <dbReference type="EMBL" id="SUJ15429.1"/>
    </source>
</evidence>
<evidence type="ECO:0000256" key="1">
    <source>
        <dbReference type="ARBA" id="ARBA00004162"/>
    </source>
</evidence>
<keyword evidence="7" id="KW-0813">Transport</keyword>
<keyword evidence="5 8" id="KW-1133">Transmembrane helix</keyword>